<evidence type="ECO:0008006" key="3">
    <source>
        <dbReference type="Google" id="ProtNLM"/>
    </source>
</evidence>
<proteinExistence type="predicted"/>
<dbReference type="Proteomes" id="UP001235966">
    <property type="component" value="Unassembled WGS sequence"/>
</dbReference>
<protein>
    <recommendedName>
        <fullName evidence="3">Transcriptional regulator</fullName>
    </recommendedName>
</protein>
<comment type="caution">
    <text evidence="1">The sequence shown here is derived from an EMBL/GenBank/DDBJ whole genome shotgun (WGS) entry which is preliminary data.</text>
</comment>
<dbReference type="RefSeq" id="WP_278058718.1">
    <property type="nucleotide sequence ID" value="NZ_CP121247.1"/>
</dbReference>
<evidence type="ECO:0000313" key="1">
    <source>
        <dbReference type="EMBL" id="MDP9801061.1"/>
    </source>
</evidence>
<gene>
    <name evidence="1" type="ORF">J2S49_001137</name>
</gene>
<reference evidence="1 2" key="1">
    <citation type="submission" date="2023-07" db="EMBL/GenBank/DDBJ databases">
        <title>Sequencing the genomes of 1000 actinobacteria strains.</title>
        <authorList>
            <person name="Klenk H.-P."/>
        </authorList>
    </citation>
    <scope>NUCLEOTIDE SEQUENCE [LARGE SCALE GENOMIC DNA]</scope>
    <source>
        <strain evidence="1 2">DSM 102162</strain>
    </source>
</reference>
<name>A0ABT9NCE4_9ACTO</name>
<organism evidence="1 2">
    <name type="scientific">Arcanobacterium wilhelmae</name>
    <dbReference type="NCBI Taxonomy" id="1803177"/>
    <lineage>
        <taxon>Bacteria</taxon>
        <taxon>Bacillati</taxon>
        <taxon>Actinomycetota</taxon>
        <taxon>Actinomycetes</taxon>
        <taxon>Actinomycetales</taxon>
        <taxon>Actinomycetaceae</taxon>
        <taxon>Arcanobacterium</taxon>
    </lineage>
</organism>
<evidence type="ECO:0000313" key="2">
    <source>
        <dbReference type="Proteomes" id="UP001235966"/>
    </source>
</evidence>
<accession>A0ABT9NCE4</accession>
<keyword evidence="2" id="KW-1185">Reference proteome</keyword>
<dbReference type="EMBL" id="JAUSQW010000001">
    <property type="protein sequence ID" value="MDP9801061.1"/>
    <property type="molecule type" value="Genomic_DNA"/>
</dbReference>
<sequence>MRFSYAKSYALPTSLDALRGPGLGASIHLGRDVTWAPQAQELTLDNLGVATLAYTALINEGTTEEQEALMNRELLIQLWPSLNLPIRVYQLWNERFPQLPENELSRAFA</sequence>